<accession>A0A937CN09</accession>
<dbReference type="Pfam" id="PF00300">
    <property type="entry name" value="His_Phos_1"/>
    <property type="match status" value="1"/>
</dbReference>
<feature type="binding site" evidence="1">
    <location>
        <position position="63"/>
    </location>
    <ligand>
        <name>substrate</name>
    </ligand>
</feature>
<proteinExistence type="predicted"/>
<name>A0A937CN09_9HYPH</name>
<sequence length="176" mass="19550">MNNTKRHKRLILFRHAKSAWPEGFDDHDRPLADRGRKAAPVMGAWLAKHKLLPDLVMVSTARRAQETWQRAALAIKEKLPTKTSPDLYAASDHALLAVVRATAPEVNTLMLVGHNPGMEDLAKRLMTNNDSDAQSRLREKFPTGAIAVLSFKADAWSSLEDKCGSLDRFVTPKTIG</sequence>
<dbReference type="SUPFAM" id="SSF53254">
    <property type="entry name" value="Phosphoglycerate mutase-like"/>
    <property type="match status" value="1"/>
</dbReference>
<gene>
    <name evidence="2" type="ORF">JJB09_23305</name>
</gene>
<dbReference type="SMART" id="SM00855">
    <property type="entry name" value="PGAM"/>
    <property type="match status" value="1"/>
</dbReference>
<dbReference type="AlphaFoldDB" id="A0A937CN09"/>
<dbReference type="CDD" id="cd07067">
    <property type="entry name" value="HP_PGM_like"/>
    <property type="match status" value="1"/>
</dbReference>
<dbReference type="EMBL" id="JAEQNC010000017">
    <property type="protein sequence ID" value="MBL0374945.1"/>
    <property type="molecule type" value="Genomic_DNA"/>
</dbReference>
<dbReference type="Gene3D" id="3.40.50.1240">
    <property type="entry name" value="Phosphoglycerate mutase-like"/>
    <property type="match status" value="1"/>
</dbReference>
<evidence type="ECO:0000313" key="2">
    <source>
        <dbReference type="EMBL" id="MBL0374945.1"/>
    </source>
</evidence>
<dbReference type="PANTHER" id="PTHR47623">
    <property type="entry name" value="OS09G0287300 PROTEIN"/>
    <property type="match status" value="1"/>
</dbReference>
<organism evidence="2 3">
    <name type="scientific">Rhizobium setariae</name>
    <dbReference type="NCBI Taxonomy" id="2801340"/>
    <lineage>
        <taxon>Bacteria</taxon>
        <taxon>Pseudomonadati</taxon>
        <taxon>Pseudomonadota</taxon>
        <taxon>Alphaproteobacteria</taxon>
        <taxon>Hyphomicrobiales</taxon>
        <taxon>Rhizobiaceae</taxon>
        <taxon>Rhizobium/Agrobacterium group</taxon>
        <taxon>Rhizobium</taxon>
    </lineage>
</organism>
<reference evidence="2" key="1">
    <citation type="submission" date="2021-01" db="EMBL/GenBank/DDBJ databases">
        <title>Rhizobium sp. strain KVB221 16S ribosomal RNA gene Genome sequencing and assembly.</title>
        <authorList>
            <person name="Kang M."/>
        </authorList>
    </citation>
    <scope>NUCLEOTIDE SEQUENCE</scope>
    <source>
        <strain evidence="2">KVB221</strain>
    </source>
</reference>
<evidence type="ECO:0000313" key="3">
    <source>
        <dbReference type="Proteomes" id="UP000633219"/>
    </source>
</evidence>
<dbReference type="RefSeq" id="WP_201663496.1">
    <property type="nucleotide sequence ID" value="NZ_JAEQNC010000017.1"/>
</dbReference>
<evidence type="ECO:0000256" key="1">
    <source>
        <dbReference type="PIRSR" id="PIRSR613078-2"/>
    </source>
</evidence>
<protein>
    <submittedName>
        <fullName evidence="2">Histidine phosphatase family protein</fullName>
    </submittedName>
</protein>
<comment type="caution">
    <text evidence="2">The sequence shown here is derived from an EMBL/GenBank/DDBJ whole genome shotgun (WGS) entry which is preliminary data.</text>
</comment>
<dbReference type="InterPro" id="IPR029033">
    <property type="entry name" value="His_PPase_superfam"/>
</dbReference>
<keyword evidence="3" id="KW-1185">Reference proteome</keyword>
<dbReference type="PANTHER" id="PTHR47623:SF1">
    <property type="entry name" value="OS09G0287300 PROTEIN"/>
    <property type="match status" value="1"/>
</dbReference>
<dbReference type="InterPro" id="IPR013078">
    <property type="entry name" value="His_Pase_superF_clade-1"/>
</dbReference>
<dbReference type="Proteomes" id="UP000633219">
    <property type="component" value="Unassembled WGS sequence"/>
</dbReference>